<dbReference type="RefSeq" id="WP_099136495.1">
    <property type="nucleotide sequence ID" value="NZ_CAWNNJ010000057.1"/>
</dbReference>
<proteinExistence type="predicted"/>
<evidence type="ECO:0000256" key="1">
    <source>
        <dbReference type="ARBA" id="ARBA00022679"/>
    </source>
</evidence>
<keyword evidence="2" id="KW-0812">Transmembrane</keyword>
<evidence type="ECO:0000256" key="2">
    <source>
        <dbReference type="SAM" id="Phobius"/>
    </source>
</evidence>
<dbReference type="PANTHER" id="PTHR46401">
    <property type="entry name" value="GLYCOSYLTRANSFERASE WBBK-RELATED"/>
    <property type="match status" value="1"/>
</dbReference>
<organism evidence="3 4">
    <name type="scientific">Xenorhabdus budapestensis</name>
    <dbReference type="NCBI Taxonomy" id="290110"/>
    <lineage>
        <taxon>Bacteria</taxon>
        <taxon>Pseudomonadati</taxon>
        <taxon>Pseudomonadota</taxon>
        <taxon>Gammaproteobacteria</taxon>
        <taxon>Enterobacterales</taxon>
        <taxon>Morganellaceae</taxon>
        <taxon>Xenorhabdus</taxon>
    </lineage>
</organism>
<dbReference type="Gene3D" id="3.40.50.2000">
    <property type="entry name" value="Glycogen Phosphorylase B"/>
    <property type="match status" value="2"/>
</dbReference>
<dbReference type="OrthoDB" id="9787293at2"/>
<dbReference type="GO" id="GO:0009103">
    <property type="term" value="P:lipopolysaccharide biosynthetic process"/>
    <property type="evidence" value="ECO:0007669"/>
    <property type="project" value="TreeGrafter"/>
</dbReference>
<dbReference type="Proteomes" id="UP000225833">
    <property type="component" value="Unassembled WGS sequence"/>
</dbReference>
<accession>A0A2D0IWD7</accession>
<evidence type="ECO:0000313" key="4">
    <source>
        <dbReference type="Proteomes" id="UP000225833"/>
    </source>
</evidence>
<dbReference type="EMBL" id="NIBS01000015">
    <property type="protein sequence ID" value="PHM26214.1"/>
    <property type="molecule type" value="Genomic_DNA"/>
</dbReference>
<dbReference type="CDD" id="cd03794">
    <property type="entry name" value="GT4_WbuB-like"/>
    <property type="match status" value="1"/>
</dbReference>
<dbReference type="GO" id="GO:0016757">
    <property type="term" value="F:glycosyltransferase activity"/>
    <property type="evidence" value="ECO:0007669"/>
    <property type="project" value="TreeGrafter"/>
</dbReference>
<dbReference type="AlphaFoldDB" id="A0A2D0IWD7"/>
<dbReference type="Pfam" id="PF13692">
    <property type="entry name" value="Glyco_trans_1_4"/>
    <property type="match status" value="1"/>
</dbReference>
<feature type="transmembrane region" description="Helical" evidence="2">
    <location>
        <begin position="81"/>
        <end position="97"/>
    </location>
</feature>
<dbReference type="PANTHER" id="PTHR46401:SF2">
    <property type="entry name" value="GLYCOSYLTRANSFERASE WBBK-RELATED"/>
    <property type="match status" value="1"/>
</dbReference>
<comment type="caution">
    <text evidence="3">The sequence shown here is derived from an EMBL/GenBank/DDBJ whole genome shotgun (WGS) entry which is preliminary data.</text>
</comment>
<keyword evidence="1 3" id="KW-0808">Transferase</keyword>
<protein>
    <submittedName>
        <fullName evidence="3">Putative glycosyl transferase</fullName>
    </submittedName>
</protein>
<evidence type="ECO:0000313" key="3">
    <source>
        <dbReference type="EMBL" id="PHM26214.1"/>
    </source>
</evidence>
<sequence length="407" mass="47178">MKKNIWLISKYFSPRTENTLGGRDWFLVNEIAQKGHNITVITSDSNSIFDVPKIDNRLRIDKYENFSIYWLKTLKYKTPKSLLRIIGWIHFELNLFFINKKRFNKPDAIIVSSLSLLTILNGLILKRRYKCKLIFEIRDIWPLTIIEEGGFSKYNPFVIALSFIEYIGYKYSDAIVGTMPNLSEHVENIIGYKKNVKCIPMGFHESMLKKEDTIDEKYLSKYLNSDYFNVVHAGTIGITNALNTFFKTAELMRNNKTIKFVLIGDGALKKTYQEQYSHLENVIFAPKVPRKMVASVLQKANIVYFSTFNSKVWDYGQSLNKVVDYMLSGKLILASYSGYPSMINEAKCGYFLPSDNTEALAKKIEELQKQGKLAVDKIGEKGRDWIIKNRNYTKLADDYLDFIFDKI</sequence>
<dbReference type="SUPFAM" id="SSF53756">
    <property type="entry name" value="UDP-Glycosyltransferase/glycogen phosphorylase"/>
    <property type="match status" value="1"/>
</dbReference>
<gene>
    <name evidence="3" type="ORF">Xbud_02682</name>
</gene>
<keyword evidence="2" id="KW-0472">Membrane</keyword>
<name>A0A2D0IWD7_XENBU</name>
<feature type="transmembrane region" description="Helical" evidence="2">
    <location>
        <begin position="109"/>
        <end position="125"/>
    </location>
</feature>
<keyword evidence="2" id="KW-1133">Transmembrane helix</keyword>
<reference evidence="3 4" key="1">
    <citation type="journal article" date="2017" name="Nat. Microbiol.">
        <title>Natural product diversity associated with the nematode symbionts Photorhabdus and Xenorhabdus.</title>
        <authorList>
            <person name="Tobias N.J."/>
            <person name="Wolff H."/>
            <person name="Djahanschiri B."/>
            <person name="Grundmann F."/>
            <person name="Kronenwerth M."/>
            <person name="Shi Y.M."/>
            <person name="Simonyi S."/>
            <person name="Grun P."/>
            <person name="Shapiro-Ilan D."/>
            <person name="Pidot S.J."/>
            <person name="Stinear T.P."/>
            <person name="Ebersberger I."/>
            <person name="Bode H.B."/>
        </authorList>
    </citation>
    <scope>NUCLEOTIDE SEQUENCE [LARGE SCALE GENOMIC DNA]</scope>
    <source>
        <strain evidence="3 4">DSM 16342</strain>
    </source>
</reference>